<dbReference type="AlphaFoldDB" id="A0A2W5C8L7"/>
<dbReference type="PANTHER" id="PTHR35862">
    <property type="entry name" value="FELS-2 PROPHAGE PROTEIN"/>
    <property type="match status" value="1"/>
</dbReference>
<gene>
    <name evidence="3" type="ORF">DI623_03050</name>
</gene>
<dbReference type="Pfam" id="PF26079">
    <property type="entry name" value="Baseplate_J_C"/>
    <property type="match status" value="1"/>
</dbReference>
<protein>
    <submittedName>
        <fullName evidence="3">Baseplate assembly protein</fullName>
    </submittedName>
</protein>
<evidence type="ECO:0000259" key="1">
    <source>
        <dbReference type="Pfam" id="PF26078"/>
    </source>
</evidence>
<organism evidence="3 4">
    <name type="scientific">Sphingomonas sanxanigenens</name>
    <dbReference type="NCBI Taxonomy" id="397260"/>
    <lineage>
        <taxon>Bacteria</taxon>
        <taxon>Pseudomonadati</taxon>
        <taxon>Pseudomonadota</taxon>
        <taxon>Alphaproteobacteria</taxon>
        <taxon>Sphingomonadales</taxon>
        <taxon>Sphingomonadaceae</taxon>
        <taxon>Sphingomonas</taxon>
    </lineage>
</organism>
<dbReference type="InterPro" id="IPR014507">
    <property type="entry name" value="Baseplate_assembly_J_pred"/>
</dbReference>
<comment type="caution">
    <text evidence="3">The sequence shown here is derived from an EMBL/GenBank/DDBJ whole genome shotgun (WGS) entry which is preliminary data.</text>
</comment>
<dbReference type="Pfam" id="PF26078">
    <property type="entry name" value="Baseplate_J_M"/>
    <property type="match status" value="1"/>
</dbReference>
<dbReference type="Proteomes" id="UP000249066">
    <property type="component" value="Unassembled WGS sequence"/>
</dbReference>
<feature type="domain" description="Baseplate J-like C-terminal" evidence="2">
    <location>
        <begin position="214"/>
        <end position="293"/>
    </location>
</feature>
<accession>A0A2W5C8L7</accession>
<reference evidence="3 4" key="1">
    <citation type="submission" date="2017-08" db="EMBL/GenBank/DDBJ databases">
        <title>Infants hospitalized years apart are colonized by the same room-sourced microbial strains.</title>
        <authorList>
            <person name="Brooks B."/>
            <person name="Olm M.R."/>
            <person name="Firek B.A."/>
            <person name="Baker R."/>
            <person name="Thomas B.C."/>
            <person name="Morowitz M.J."/>
            <person name="Banfield J.F."/>
        </authorList>
    </citation>
    <scope>NUCLEOTIDE SEQUENCE [LARGE SCALE GENOMIC DNA]</scope>
    <source>
        <strain evidence="3">S2_018_000_R2_101</strain>
    </source>
</reference>
<sequence>MSDSSLASTAVDLSRLPAPAVVEQIDYEAIRTALITDLQARWPAFDATLESEPVVKLIEVFAYREMTIRQQFNDRARQVMTAFATGSNLDQLAALVGVQRLVIDAGDPGNGVDPTYEGDDALRARIVLAPESFSVAGPEGAYRFHALSADGRVLDASAVSPTPGYVIVSVLSREGDGAAPPDLIAAVEAVVNGREVRPLTDFVTVQSAEIIGFAVNATIWTFAGPDTSVVLAAARAQLDGYLADSRRLGRDITMSGLLAALTVPGVQRVELAAPAATLNIDRTQAAWCTGVTIAHGGYAD</sequence>
<dbReference type="InterPro" id="IPR058531">
    <property type="entry name" value="Baseplate_J_M"/>
</dbReference>
<proteinExistence type="predicted"/>
<dbReference type="PIRSF" id="PIRSF020481">
    <property type="entry name" value="BAP"/>
    <property type="match status" value="1"/>
</dbReference>
<evidence type="ECO:0000313" key="3">
    <source>
        <dbReference type="EMBL" id="PZO91535.1"/>
    </source>
</evidence>
<evidence type="ECO:0000259" key="2">
    <source>
        <dbReference type="Pfam" id="PF26079"/>
    </source>
</evidence>
<name>A0A2W5C8L7_9SPHN</name>
<feature type="domain" description="Baseplate J-like central" evidence="1">
    <location>
        <begin position="135"/>
        <end position="206"/>
    </location>
</feature>
<dbReference type="InterPro" id="IPR058530">
    <property type="entry name" value="Baseplate_J-like_C"/>
</dbReference>
<dbReference type="InterPro" id="IPR052726">
    <property type="entry name" value="Phage_Baseplate_Hub"/>
</dbReference>
<dbReference type="EMBL" id="QFNN01000008">
    <property type="protein sequence ID" value="PZO91535.1"/>
    <property type="molecule type" value="Genomic_DNA"/>
</dbReference>
<dbReference type="PANTHER" id="PTHR35862:SF1">
    <property type="entry name" value="FELS-2 PROPHAGE PROTEIN"/>
    <property type="match status" value="1"/>
</dbReference>
<evidence type="ECO:0000313" key="4">
    <source>
        <dbReference type="Proteomes" id="UP000249066"/>
    </source>
</evidence>